<reference evidence="1 2" key="1">
    <citation type="journal article" date="2020" name="J. Phycol.">
        <title>Comparative genome analysis reveals Cyanidiococcus gen. nov., a new extremophilic red algal genus sister to Cyanidioschyzon (Cyanidioschyzonaceae, Rhodophyta).</title>
        <authorList>
            <person name="Liu S.-L."/>
            <person name="Chiang Y.-R."/>
            <person name="Yoon H.S."/>
            <person name="Fu H.-Y."/>
        </authorList>
    </citation>
    <scope>NUCLEOTIDE SEQUENCE [LARGE SCALE GENOMIC DNA]</scope>
    <source>
        <strain evidence="1 2">THAL066</strain>
    </source>
</reference>
<organism evidence="1 2">
    <name type="scientific">Cyanidiococcus yangmingshanensis</name>
    <dbReference type="NCBI Taxonomy" id="2690220"/>
    <lineage>
        <taxon>Eukaryota</taxon>
        <taxon>Rhodophyta</taxon>
        <taxon>Bangiophyceae</taxon>
        <taxon>Cyanidiales</taxon>
        <taxon>Cyanidiaceae</taxon>
        <taxon>Cyanidiococcus</taxon>
    </lineage>
</organism>
<protein>
    <recommendedName>
        <fullName evidence="3">F-box domain-containing protein</fullName>
    </recommendedName>
</protein>
<proteinExistence type="predicted"/>
<dbReference type="SUPFAM" id="SSF52047">
    <property type="entry name" value="RNI-like"/>
    <property type="match status" value="1"/>
</dbReference>
<sequence>MRMRRVCRTWRDIIENTPAFWYEMDLTECSDTLTDAALMNLLHIVERLMSRLGLQHGLVRKLDLTGCWRLSARGLHGALCSPALAHLRVLRLAELTPETLTDELVFGLKQSTLEELDLRARPGSGLLNHQRILTHLLQLPLRVLDISEHPSLTLSAKTLLAATNSPTAALPRLEVFIAHGCGFAVDVSDLTSLPTLATASSRLVFSVFHWRRGCAATP</sequence>
<keyword evidence="2" id="KW-1185">Reference proteome</keyword>
<accession>A0A7J7IL05</accession>
<comment type="caution">
    <text evidence="1">The sequence shown here is derived from an EMBL/GenBank/DDBJ whole genome shotgun (WGS) entry which is preliminary data.</text>
</comment>
<dbReference type="InterPro" id="IPR036047">
    <property type="entry name" value="F-box-like_dom_sf"/>
</dbReference>
<dbReference type="AlphaFoldDB" id="A0A7J7IL05"/>
<dbReference type="OrthoDB" id="423607at2759"/>
<dbReference type="InterPro" id="IPR032675">
    <property type="entry name" value="LRR_dom_sf"/>
</dbReference>
<evidence type="ECO:0008006" key="3">
    <source>
        <dbReference type="Google" id="ProtNLM"/>
    </source>
</evidence>
<gene>
    <name evidence="1" type="ORF">F1559_002123</name>
</gene>
<dbReference type="Proteomes" id="UP000530660">
    <property type="component" value="Unassembled WGS sequence"/>
</dbReference>
<evidence type="ECO:0000313" key="2">
    <source>
        <dbReference type="Proteomes" id="UP000530660"/>
    </source>
</evidence>
<evidence type="ECO:0000313" key="1">
    <source>
        <dbReference type="EMBL" id="KAF6002991.1"/>
    </source>
</evidence>
<dbReference type="SUPFAM" id="SSF81383">
    <property type="entry name" value="F-box domain"/>
    <property type="match status" value="1"/>
</dbReference>
<dbReference type="EMBL" id="VWRR01000008">
    <property type="protein sequence ID" value="KAF6002991.1"/>
    <property type="molecule type" value="Genomic_DNA"/>
</dbReference>
<dbReference type="Gene3D" id="3.80.10.10">
    <property type="entry name" value="Ribonuclease Inhibitor"/>
    <property type="match status" value="1"/>
</dbReference>
<name>A0A7J7IL05_9RHOD</name>